<dbReference type="Pfam" id="PF09744">
    <property type="entry name" value="RH1"/>
    <property type="match status" value="1"/>
</dbReference>
<feature type="compositionally biased region" description="Basic and acidic residues" evidence="6">
    <location>
        <begin position="758"/>
        <end position="775"/>
    </location>
</feature>
<sequence>MAASMEEIVYGTKEDGHVMTEKVQTLATAIYAEFERMIKKYDEDVVKELMPLIVGILENLDQAYTEKSETEVDQELLREDNEQLLTQYEREKQLRKAAEQKYLELEDMVEEARNESESKVESLESIVRMLELKSKNSSDHVSRLEEKEADMKKEYNKLHERYTELMRTHMDYMERAKILMGTDRITEMSNSPRSRGLFHLPNLKPVNLIDRQNSTPLKSADSPPDASAFDMISPRSGKDSTISIRSELGDLESPERYENVDNNRNIEDRRKIVTSDKEQNTDKIEIRESATATKKATEKVQPHASVPASTSQFDHDRGDTHGTETKSDYKSSDRLEKTVSEKEIIHKRITSSPQEQTLDRGSEKVRSRLSEQVSQSDMSVIKKDRSMDKKHLENRVESADSTTVLPNTVVSPILPVRGPQHIRFSSAEDAFEEDHIPGLDNALAHIVATTPELDMEQSADSGTQSGTNSYKKLRNDTSIFDELTIQDADIINDVDYGADITGKSVNPADYASSDSEEEQERNSNVSDNFFGMGKELENLILENTELLATKNALNIVKDDLIARVDELTSEQEILREEINSIQVVRSKLSQRVKELEEEVKRLKDELEKKSQSAKEQEDEDDVPMAQRKRFTRVEMARVLMERNQYKERLMELQEAVRWTEMIRASREHPDLSHAKKKSSIWNFFSNLFSSAPNKPNKKPLPLATVKYNAPTTQVQPVGDPNRKSRTKYNLGDKAKAYDFLQDDLSQALEEPILSQPDTSEKAKKERERERKEQYKQVRAHVKKDDGRMQAYGWSLPAKFQPQIPNAAPFKSSVPVPVPVYCRPLLDKGEGLKIWCAAGVNLTGGKTRDGGSIVGASVFYSNPPEIKGEIKDKSKNDVEKLDDELKTHEENLKQAEKEQLSSFVWICTSTHTKSKATVIDANNPGDILDSFHVSTAPILCIASVPGALESDYPVDEDILKTEFYPQYPATSEAAESAEEGPTGGITYVQCATGANNQESANEYPLDSTPKFRDYSPDRDSANASAAGEALKSQEDLSSGSSEDLQRRRESDISFYSCLESRRFSDTFFEAKRASGISVDSADKVDRIQLTVFKAKGSPATSGRTTPTSVPSGSDRRIYQEPSELVKDGISCILTGNDLLTEEVEKMSSVAPTMWLGAQSGSLYVHSSVTQWRRCLHSVKLRDSILSIVHVKGRVLVALADGTVAIFHRTPDGQWDLQNYHLLDLGRPHHSIRCMAVVANQHVWCGYRNKIHVVDPKSMTVVKSFDAHPRKESQVRQLSWVGDGVWVSIRLDSTLRLYHAYTHQHLQDVDIEPYVSKMLGTGKLGFSFVRITAMLISCNRLWIGTGNGVIISVPLSESNKQAVSIGGIGGRPGGIVRVYSDSRTDNVTPSSFIPYCTMAQAQLSFHGHRDAVKFFVAVPGKKRQSFGNAFKEESEKNERSPLQEATPVSSPTGTKLVLSGGEGYVDFRIGDSDDEIAVEDDEKKAQSISKGERSHLIVWEVSTQD</sequence>
<feature type="coiled-coil region" evidence="5">
    <location>
        <begin position="870"/>
        <end position="897"/>
    </location>
</feature>
<dbReference type="Proteomes" id="UP001195483">
    <property type="component" value="Unassembled WGS sequence"/>
</dbReference>
<dbReference type="Pfam" id="PF19056">
    <property type="entry name" value="WD40_2"/>
    <property type="match status" value="1"/>
</dbReference>
<dbReference type="FunFam" id="1.20.5.1000:FF:000001">
    <property type="entry name" value="C-Jun-amino-terminal kinase-interacting protein 3 isoform X2"/>
    <property type="match status" value="1"/>
</dbReference>
<dbReference type="InterPro" id="IPR039911">
    <property type="entry name" value="JIP3/JIP4"/>
</dbReference>
<evidence type="ECO:0000256" key="3">
    <source>
        <dbReference type="ARBA" id="ARBA00022490"/>
    </source>
</evidence>
<feature type="domain" description="RH2" evidence="8">
    <location>
        <begin position="627"/>
        <end position="699"/>
    </location>
</feature>
<feature type="compositionally biased region" description="Basic and acidic residues" evidence="6">
    <location>
        <begin position="271"/>
        <end position="288"/>
    </location>
</feature>
<dbReference type="GO" id="GO:0019894">
    <property type="term" value="F:kinesin binding"/>
    <property type="evidence" value="ECO:0007669"/>
    <property type="project" value="TreeGrafter"/>
</dbReference>
<comment type="caution">
    <text evidence="9">The sequence shown here is derived from an EMBL/GenBank/DDBJ whole genome shotgun (WGS) entry which is preliminary data.</text>
</comment>
<feature type="region of interest" description="Disordered" evidence="6">
    <location>
        <begin position="271"/>
        <end position="388"/>
    </location>
</feature>
<dbReference type="PROSITE" id="PS51777">
    <property type="entry name" value="RH2"/>
    <property type="match status" value="1"/>
</dbReference>
<dbReference type="Gene3D" id="2.130.10.10">
    <property type="entry name" value="YVTN repeat-like/Quinoprotein amine dehydrogenase"/>
    <property type="match status" value="1"/>
</dbReference>
<reference evidence="9" key="3">
    <citation type="submission" date="2023-05" db="EMBL/GenBank/DDBJ databases">
        <authorList>
            <person name="Smith C.H."/>
        </authorList>
    </citation>
    <scope>NUCLEOTIDE SEQUENCE</scope>
    <source>
        <strain evidence="9">CHS0354</strain>
        <tissue evidence="9">Mantle</tissue>
    </source>
</reference>
<evidence type="ECO:0000313" key="10">
    <source>
        <dbReference type="Proteomes" id="UP001195483"/>
    </source>
</evidence>
<dbReference type="Pfam" id="PF16471">
    <property type="entry name" value="JIP_LZII"/>
    <property type="match status" value="1"/>
</dbReference>
<feature type="region of interest" description="Disordered" evidence="6">
    <location>
        <begin position="1427"/>
        <end position="1453"/>
    </location>
</feature>
<evidence type="ECO:0008006" key="11">
    <source>
        <dbReference type="Google" id="ProtNLM"/>
    </source>
</evidence>
<keyword evidence="3" id="KW-0963">Cytoplasm</keyword>
<dbReference type="InterPro" id="IPR036322">
    <property type="entry name" value="WD40_repeat_dom_sf"/>
</dbReference>
<feature type="region of interest" description="Disordered" evidence="6">
    <location>
        <begin position="213"/>
        <end position="241"/>
    </location>
</feature>
<dbReference type="FunFam" id="2.130.10.10:FF:000700">
    <property type="entry name" value="Sperm-associated antigen 9a"/>
    <property type="match status" value="1"/>
</dbReference>
<feature type="region of interest" description="Disordered" evidence="6">
    <location>
        <begin position="502"/>
        <end position="526"/>
    </location>
</feature>
<dbReference type="GO" id="GO:0005737">
    <property type="term" value="C:cytoplasm"/>
    <property type="evidence" value="ECO:0007669"/>
    <property type="project" value="UniProtKB-SubCell"/>
</dbReference>
<evidence type="ECO:0000313" key="9">
    <source>
        <dbReference type="EMBL" id="KAK3577050.1"/>
    </source>
</evidence>
<reference evidence="9" key="2">
    <citation type="journal article" date="2021" name="Genome Biol. Evol.">
        <title>Developing a high-quality reference genome for a parasitic bivalve with doubly uniparental inheritance (Bivalvia: Unionida).</title>
        <authorList>
            <person name="Smith C.H."/>
        </authorList>
    </citation>
    <scope>NUCLEOTIDE SEQUENCE</scope>
    <source>
        <strain evidence="9">CHS0354</strain>
        <tissue evidence="9">Mantle</tissue>
    </source>
</reference>
<evidence type="ECO:0000259" key="7">
    <source>
        <dbReference type="PROSITE" id="PS51776"/>
    </source>
</evidence>
<feature type="coiled-coil region" evidence="5">
    <location>
        <begin position="74"/>
        <end position="161"/>
    </location>
</feature>
<dbReference type="EMBL" id="JAEAOA010000257">
    <property type="protein sequence ID" value="KAK3577050.1"/>
    <property type="molecule type" value="Genomic_DNA"/>
</dbReference>
<feature type="region of interest" description="Disordered" evidence="6">
    <location>
        <begin position="748"/>
        <end position="781"/>
    </location>
</feature>
<keyword evidence="4 5" id="KW-0175">Coiled coil</keyword>
<evidence type="ECO:0000256" key="6">
    <source>
        <dbReference type="SAM" id="MobiDB-lite"/>
    </source>
</evidence>
<comment type="subcellular location">
    <subcellularLocation>
        <location evidence="1">Cytoplasm</location>
    </subcellularLocation>
</comment>
<gene>
    <name evidence="9" type="ORF">CHS0354_003132</name>
</gene>
<dbReference type="GO" id="GO:0008432">
    <property type="term" value="F:JUN kinase binding"/>
    <property type="evidence" value="ECO:0007669"/>
    <property type="project" value="TreeGrafter"/>
</dbReference>
<feature type="compositionally biased region" description="Basic and acidic residues" evidence="6">
    <location>
        <begin position="1428"/>
        <end position="1439"/>
    </location>
</feature>
<name>A0AAE0VHM5_9BIVA</name>
<dbReference type="SUPFAM" id="SSF50978">
    <property type="entry name" value="WD40 repeat-like"/>
    <property type="match status" value="1"/>
</dbReference>
<organism evidence="9 10">
    <name type="scientific">Potamilus streckersoni</name>
    <dbReference type="NCBI Taxonomy" id="2493646"/>
    <lineage>
        <taxon>Eukaryota</taxon>
        <taxon>Metazoa</taxon>
        <taxon>Spiralia</taxon>
        <taxon>Lophotrochozoa</taxon>
        <taxon>Mollusca</taxon>
        <taxon>Bivalvia</taxon>
        <taxon>Autobranchia</taxon>
        <taxon>Heteroconchia</taxon>
        <taxon>Palaeoheterodonta</taxon>
        <taxon>Unionida</taxon>
        <taxon>Unionoidea</taxon>
        <taxon>Unionidae</taxon>
        <taxon>Ambleminae</taxon>
        <taxon>Lampsilini</taxon>
        <taxon>Potamilus</taxon>
    </lineage>
</organism>
<dbReference type="PANTHER" id="PTHR13886:SF4">
    <property type="entry name" value="JNK-INTERACTING PROTEIN 3"/>
    <property type="match status" value="1"/>
</dbReference>
<evidence type="ECO:0000256" key="4">
    <source>
        <dbReference type="ARBA" id="ARBA00023054"/>
    </source>
</evidence>
<keyword evidence="10" id="KW-1185">Reference proteome</keyword>
<feature type="region of interest" description="Disordered" evidence="6">
    <location>
        <begin position="604"/>
        <end position="626"/>
    </location>
</feature>
<dbReference type="PANTHER" id="PTHR13886">
    <property type="entry name" value="JNK/SAPK-ASSOCIATED PROTEIN"/>
    <property type="match status" value="1"/>
</dbReference>
<accession>A0AAE0VHM5</accession>
<feature type="region of interest" description="Disordered" evidence="6">
    <location>
        <begin position="1095"/>
        <end position="1114"/>
    </location>
</feature>
<feature type="region of interest" description="Disordered" evidence="6">
    <location>
        <begin position="997"/>
        <end position="1044"/>
    </location>
</feature>
<reference evidence="9" key="1">
    <citation type="journal article" date="2021" name="Genome Biol. Evol.">
        <title>A High-Quality Reference Genome for a Parasitic Bivalve with Doubly Uniparental Inheritance (Bivalvia: Unionida).</title>
        <authorList>
            <person name="Smith C.H."/>
        </authorList>
    </citation>
    <scope>NUCLEOTIDE SEQUENCE</scope>
    <source>
        <strain evidence="9">CHS0354</strain>
    </source>
</reference>
<feature type="compositionally biased region" description="Polar residues" evidence="6">
    <location>
        <begin position="1097"/>
        <end position="1110"/>
    </location>
</feature>
<proteinExistence type="inferred from homology"/>
<dbReference type="GO" id="GO:0016192">
    <property type="term" value="P:vesicle-mediated transport"/>
    <property type="evidence" value="ECO:0007669"/>
    <property type="project" value="TreeGrafter"/>
</dbReference>
<feature type="compositionally biased region" description="Basic and acidic residues" evidence="6">
    <location>
        <begin position="313"/>
        <end position="346"/>
    </location>
</feature>
<feature type="compositionally biased region" description="Basic and acidic residues" evidence="6">
    <location>
        <begin position="357"/>
        <end position="369"/>
    </location>
</feature>
<protein>
    <recommendedName>
        <fullName evidence="11">C-Jun-amino-terminal kinase-interacting protein 4</fullName>
    </recommendedName>
</protein>
<evidence type="ECO:0000256" key="5">
    <source>
        <dbReference type="SAM" id="Coils"/>
    </source>
</evidence>
<evidence type="ECO:0000259" key="8">
    <source>
        <dbReference type="PROSITE" id="PS51777"/>
    </source>
</evidence>
<dbReference type="InterPro" id="IPR015943">
    <property type="entry name" value="WD40/YVTN_repeat-like_dom_sf"/>
</dbReference>
<dbReference type="InterPro" id="IPR034744">
    <property type="entry name" value="RH2"/>
</dbReference>
<dbReference type="Gene3D" id="1.20.5.1000">
    <property type="entry name" value="arf6 gtpase in complex with a specific effector, jip4"/>
    <property type="match status" value="1"/>
</dbReference>
<dbReference type="GO" id="GO:0030159">
    <property type="term" value="F:signaling receptor complex adaptor activity"/>
    <property type="evidence" value="ECO:0007669"/>
    <property type="project" value="TreeGrafter"/>
</dbReference>
<comment type="similarity">
    <text evidence="2">Belongs to the JIP scaffold family.</text>
</comment>
<feature type="compositionally biased region" description="Basic and acidic residues" evidence="6">
    <location>
        <begin position="604"/>
        <end position="615"/>
    </location>
</feature>
<dbReference type="InterPro" id="IPR032486">
    <property type="entry name" value="JIP_LZII"/>
</dbReference>
<dbReference type="Gene3D" id="1.20.58.1770">
    <property type="match status" value="1"/>
</dbReference>
<evidence type="ECO:0000256" key="2">
    <source>
        <dbReference type="ARBA" id="ARBA00009866"/>
    </source>
</evidence>
<dbReference type="GO" id="GO:0005078">
    <property type="term" value="F:MAP-kinase scaffold activity"/>
    <property type="evidence" value="ECO:0007669"/>
    <property type="project" value="InterPro"/>
</dbReference>
<feature type="domain" description="RH1" evidence="7">
    <location>
        <begin position="6"/>
        <end position="94"/>
    </location>
</feature>
<evidence type="ECO:0000256" key="1">
    <source>
        <dbReference type="ARBA" id="ARBA00004496"/>
    </source>
</evidence>
<feature type="compositionally biased region" description="Basic and acidic residues" evidence="6">
    <location>
        <begin position="1008"/>
        <end position="1019"/>
    </location>
</feature>
<dbReference type="PROSITE" id="PS51776">
    <property type="entry name" value="RH1"/>
    <property type="match status" value="1"/>
</dbReference>
<feature type="region of interest" description="Disordered" evidence="6">
    <location>
        <begin position="711"/>
        <end position="730"/>
    </location>
</feature>
<dbReference type="InterPro" id="IPR034743">
    <property type="entry name" value="RH1"/>
</dbReference>